<dbReference type="Proteomes" id="UP000294894">
    <property type="component" value="Chromosome"/>
</dbReference>
<keyword evidence="4" id="KW-1185">Reference proteome</keyword>
<feature type="transmembrane region" description="Helical" evidence="2">
    <location>
        <begin position="20"/>
        <end position="40"/>
    </location>
</feature>
<evidence type="ECO:0000256" key="2">
    <source>
        <dbReference type="SAM" id="Phobius"/>
    </source>
</evidence>
<evidence type="ECO:0000313" key="3">
    <source>
        <dbReference type="EMBL" id="QBR93281.1"/>
    </source>
</evidence>
<organism evidence="3 4">
    <name type="scientific">Nocardioides euryhalodurans</name>
    <dbReference type="NCBI Taxonomy" id="2518370"/>
    <lineage>
        <taxon>Bacteria</taxon>
        <taxon>Bacillati</taxon>
        <taxon>Actinomycetota</taxon>
        <taxon>Actinomycetes</taxon>
        <taxon>Propionibacteriales</taxon>
        <taxon>Nocardioidaceae</taxon>
        <taxon>Nocardioides</taxon>
    </lineage>
</organism>
<proteinExistence type="predicted"/>
<feature type="coiled-coil region" evidence="1">
    <location>
        <begin position="39"/>
        <end position="72"/>
    </location>
</feature>
<accession>A0A4P7GNC2</accession>
<evidence type="ECO:0000313" key="4">
    <source>
        <dbReference type="Proteomes" id="UP000294894"/>
    </source>
</evidence>
<sequence>MNSTTQYAPSKATPLMAQPASWIPIAISAGALAVSVAVAVRTEMRNRRVERKAEELEQKQQLTDVRQTLERLINRWRSSHLNEPYVVTDENWRALLDSVKSWRDDLQEAETNAIAYTETDKETKTRAFWLLAGAVEAAKTFEWAVQPIVEQWESHSKDADPYEEKLKVEAAIRQLQAVFRDSFEALDEIRGENLIRPAKLEQM</sequence>
<evidence type="ECO:0000256" key="1">
    <source>
        <dbReference type="SAM" id="Coils"/>
    </source>
</evidence>
<keyword evidence="1" id="KW-0175">Coiled coil</keyword>
<keyword evidence="2" id="KW-1133">Transmembrane helix</keyword>
<dbReference type="EMBL" id="CP038267">
    <property type="protein sequence ID" value="QBR93281.1"/>
    <property type="molecule type" value="Genomic_DNA"/>
</dbReference>
<dbReference type="AlphaFoldDB" id="A0A4P7GNC2"/>
<name>A0A4P7GNC2_9ACTN</name>
<protein>
    <submittedName>
        <fullName evidence="3">Uncharacterized protein</fullName>
    </submittedName>
</protein>
<dbReference type="RefSeq" id="WP_135078550.1">
    <property type="nucleotide sequence ID" value="NZ_CP038267.1"/>
</dbReference>
<dbReference type="KEGG" id="noy:EXE57_14175"/>
<keyword evidence="2" id="KW-0472">Membrane</keyword>
<reference evidence="3 4" key="1">
    <citation type="submission" date="2019-03" db="EMBL/GenBank/DDBJ databases">
        <title>Three New Species of Nocardioides, Nocardioides euryhalodurans sp. nov., Nocardioides seonyuensis sp. nov. and Nocardioides eburneoflavus sp. nov., Iolated from Soil.</title>
        <authorList>
            <person name="Roh S.G."/>
            <person name="Lee C."/>
            <person name="Kim M.-K."/>
            <person name="Kim S.B."/>
        </authorList>
    </citation>
    <scope>NUCLEOTIDE SEQUENCE [LARGE SCALE GENOMIC DNA]</scope>
    <source>
        <strain evidence="3 4">MMS17-SY117</strain>
    </source>
</reference>
<gene>
    <name evidence="3" type="ORF">EXE57_14175</name>
</gene>
<keyword evidence="2" id="KW-0812">Transmembrane</keyword>